<dbReference type="Proteomes" id="UP000008641">
    <property type="component" value="Chromosome"/>
</dbReference>
<gene>
    <name evidence="1" type="ordered locus">Weevi_0672</name>
</gene>
<evidence type="ECO:0000313" key="1">
    <source>
        <dbReference type="EMBL" id="ADX67387.1"/>
    </source>
</evidence>
<sequence length="426" mass="50473">MREDFLHHIWRFKLFRFKNAKTLSGKTIDIEKVGVSNPNAGPDFLEAHLKIDQLNWYGSVEIHTKSSDWLHHNHNINPNYHTIILHVVYEQDVTIPLLEDLGIETLELKNLIDPKTIEVYHQLTTERYNIPCYLLIDRVEEEKLSLWKNQLLLDRMMMKSTKILSELEKVQNNWEAVLFRQLSYTFGLKVNAEIFSQWSVSFPFSVLQKVQFNREVLTALFFGQAGMLEDAYQDEYHRSLSEKYQFLRVKYDLDPIPDHLFRYFRMRPISFPTIRIAQLAALYGMYKNLFSVLMSASSKEEIIAVFQSIEVDLYWEKRYRFGEESVKVSKKISVSKIENIILNTILPLRFAYAVYRDEEVDERWLTMYEELKPEKNNITNCYEKAGLKNKNAYDSQAYIQAYEHFCLPKKCLNCSIGYEVLKPYAR</sequence>
<dbReference type="RefSeq" id="WP_013597778.1">
    <property type="nucleotide sequence ID" value="NC_015144.1"/>
</dbReference>
<reference evidence="1 2" key="1">
    <citation type="journal article" date="2011" name="Stand. Genomic Sci.">
        <title>Complete genome sequence of Weeksella virosa type strain (9751).</title>
        <authorList>
            <person name="Lang E."/>
            <person name="Teshima H."/>
            <person name="Lucas S."/>
            <person name="Lapidus A."/>
            <person name="Hammon N."/>
            <person name="Deshpande S."/>
            <person name="Nolan M."/>
            <person name="Cheng J.F."/>
            <person name="Pitluck S."/>
            <person name="Liolios K."/>
            <person name="Pagani I."/>
            <person name="Mikhailova N."/>
            <person name="Ivanova N."/>
            <person name="Mavromatis K."/>
            <person name="Pati A."/>
            <person name="Tapia R."/>
            <person name="Han C."/>
            <person name="Goodwin L."/>
            <person name="Chen A."/>
            <person name="Palaniappan K."/>
            <person name="Land M."/>
            <person name="Hauser L."/>
            <person name="Chang Y.J."/>
            <person name="Jeffries C.D."/>
            <person name="Brambilla E.M."/>
            <person name="Kopitz M."/>
            <person name="Rohde M."/>
            <person name="Goker M."/>
            <person name="Tindall B.J."/>
            <person name="Detter J.C."/>
            <person name="Woyke T."/>
            <person name="Bristow J."/>
            <person name="Eisen J.A."/>
            <person name="Markowitz V."/>
            <person name="Hugenholtz P."/>
            <person name="Klenk H.P."/>
            <person name="Kyrpides N.C."/>
        </authorList>
    </citation>
    <scope>NUCLEOTIDE SEQUENCE [LARGE SCALE GENOMIC DNA]</scope>
    <source>
        <strain evidence="2">ATCC 43766 / DSM 16922 / JCM 21250 / NBRC 16016 / NCTC 11634 / CL345/78</strain>
    </source>
</reference>
<evidence type="ECO:0000313" key="2">
    <source>
        <dbReference type="Proteomes" id="UP000008641"/>
    </source>
</evidence>
<keyword evidence="2" id="KW-1185">Reference proteome</keyword>
<evidence type="ECO:0008006" key="3">
    <source>
        <dbReference type="Google" id="ProtNLM"/>
    </source>
</evidence>
<organism evidence="1 2">
    <name type="scientific">Weeksella virosa (strain ATCC 43766 / DSM 16922 / JCM 21250 / CCUG 30538 / CDC 9751 / IAM 14551 / NBRC 16016 / NCTC 11634 / CL345/78)</name>
    <dbReference type="NCBI Taxonomy" id="865938"/>
    <lineage>
        <taxon>Bacteria</taxon>
        <taxon>Pseudomonadati</taxon>
        <taxon>Bacteroidota</taxon>
        <taxon>Flavobacteriia</taxon>
        <taxon>Flavobacteriales</taxon>
        <taxon>Weeksellaceae</taxon>
        <taxon>Weeksella</taxon>
    </lineage>
</organism>
<dbReference type="InterPro" id="IPR021272">
    <property type="entry name" value="DUF2851"/>
</dbReference>
<dbReference type="OrthoDB" id="1005072at2"/>
<accession>F0P040</accession>
<dbReference type="eggNOG" id="ENOG502Z7XW">
    <property type="taxonomic scope" value="Bacteria"/>
</dbReference>
<dbReference type="EMBL" id="CP002455">
    <property type="protein sequence ID" value="ADX67387.1"/>
    <property type="molecule type" value="Genomic_DNA"/>
</dbReference>
<dbReference type="Pfam" id="PF11013">
    <property type="entry name" value="DUF2851"/>
    <property type="match status" value="1"/>
</dbReference>
<dbReference type="KEGG" id="wvi:Weevi_0672"/>
<proteinExistence type="predicted"/>
<dbReference type="STRING" id="865938.Weevi_0672"/>
<dbReference type="AlphaFoldDB" id="F0P040"/>
<protein>
    <recommendedName>
        <fullName evidence="3">DUF2851 domain-containing protein</fullName>
    </recommendedName>
</protein>
<reference evidence="2" key="2">
    <citation type="journal article" date="2011" name="Stand. Genomic Sci.">
        <title>Complete genome sequence of Weeksella virosa type strain (9751T).</title>
        <authorList>
            <person name="Lang E."/>
            <person name="Teshima H."/>
            <person name="Lucas S."/>
            <person name="Lapidus A."/>
            <person name="Hammon N."/>
            <person name="Deshpande S."/>
            <person name="Nolan M."/>
            <person name="Cheng J."/>
            <person name="Pitluck S."/>
            <person name="Liolios K."/>
            <person name="Pagani I."/>
            <person name="Mikhailova N."/>
            <person name="Ivanova N."/>
            <person name="Mavromatis K."/>
            <person name="Pati A."/>
            <person name="Tapia R."/>
            <person name="Han C."/>
            <person name="Goodwin L."/>
            <person name="Chen A."/>
            <person name="Palaniappan K."/>
            <person name="Land M."/>
            <person name="Hauser L."/>
            <person name="Chang Y."/>
            <person name="Jeffries C."/>
            <person name="Brambilla E."/>
            <person name="Kopitz M."/>
            <person name="Rohde M."/>
            <person name="Goker M."/>
            <person name="Tindall B."/>
            <person name="Detter J."/>
            <person name="Woyke T."/>
            <person name="Bristow J."/>
            <person name="Eisen J."/>
            <person name="Markowitz V."/>
            <person name="Hugenholtz P."/>
            <person name="Klenk H."/>
            <person name="Kyrpides N."/>
        </authorList>
    </citation>
    <scope>NUCLEOTIDE SEQUENCE [LARGE SCALE GENOMIC DNA]</scope>
    <source>
        <strain evidence="2">ATCC 43766 / DSM 16922 / JCM 21250 / NBRC 16016 / NCTC 11634 / CL345/78</strain>
    </source>
</reference>
<dbReference type="HOGENOM" id="CLU_044582_0_0_10"/>
<name>F0P040_WEEVC</name>